<dbReference type="CDD" id="cd05300">
    <property type="entry name" value="2-Hacid_dh_1"/>
    <property type="match status" value="1"/>
</dbReference>
<accession>A0AAN2CBH8</accession>
<keyword evidence="2" id="KW-0520">NAD</keyword>
<protein>
    <submittedName>
        <fullName evidence="4">2-hydroxyacid dehydrogenase</fullName>
    </submittedName>
</protein>
<dbReference type="EMBL" id="AP025523">
    <property type="protein sequence ID" value="BDE08038.1"/>
    <property type="molecule type" value="Genomic_DNA"/>
</dbReference>
<dbReference type="InterPro" id="IPR036291">
    <property type="entry name" value="NAD(P)-bd_dom_sf"/>
</dbReference>
<dbReference type="Proteomes" id="UP001317532">
    <property type="component" value="Chromosome"/>
</dbReference>
<dbReference type="AlphaFoldDB" id="A0AAN2CBH8"/>
<dbReference type="Gene3D" id="3.40.50.720">
    <property type="entry name" value="NAD(P)-binding Rossmann-like Domain"/>
    <property type="match status" value="2"/>
</dbReference>
<dbReference type="PANTHER" id="PTHR43333:SF1">
    <property type="entry name" value="D-ISOMER SPECIFIC 2-HYDROXYACID DEHYDROGENASE NAD-BINDING DOMAIN-CONTAINING PROTEIN"/>
    <property type="match status" value="1"/>
</dbReference>
<dbReference type="Pfam" id="PF02826">
    <property type="entry name" value="2-Hacid_dh_C"/>
    <property type="match status" value="1"/>
</dbReference>
<dbReference type="GO" id="GO:0016491">
    <property type="term" value="F:oxidoreductase activity"/>
    <property type="evidence" value="ECO:0007669"/>
    <property type="project" value="UniProtKB-KW"/>
</dbReference>
<feature type="domain" description="D-isomer specific 2-hydroxyacid dehydrogenase NAD-binding" evidence="3">
    <location>
        <begin position="137"/>
        <end position="307"/>
    </location>
</feature>
<gene>
    <name evidence="4" type="ORF">WPS_33140</name>
</gene>
<organism evidence="4 5">
    <name type="scientific">Vulcanimicrobium alpinum</name>
    <dbReference type="NCBI Taxonomy" id="3016050"/>
    <lineage>
        <taxon>Bacteria</taxon>
        <taxon>Bacillati</taxon>
        <taxon>Vulcanimicrobiota</taxon>
        <taxon>Vulcanimicrobiia</taxon>
        <taxon>Vulcanimicrobiales</taxon>
        <taxon>Vulcanimicrobiaceae</taxon>
        <taxon>Vulcanimicrobium</taxon>
    </lineage>
</organism>
<sequence>MIVMVASPLEAALVERIRACDAVSEVLYDPALLPPPRYPCDHGGDPSFARDAAGEARWQAMLARADAILGYPNESPDGLRASLAAGPRIRWVQGTSAGMGAHIRRAQLNAATLERVTFTSAAGVHAGMLAEFAFYGLLALRKDAARLAAIRAERAWQHYPMGELDGSTIAIVGMGQIGRAIAQRARAFGMRVTAVNRSGEPDPLAERTFPTAQVREALAGADAVVVTLPITERTHHLVDAAALAALAPAAIVVNVGRGAVIDQAALIDALQRGTLAGAVLDVFDPEPLPPDNPLWTMPNVIFSPHTAALSLHENARIADLLCENARRVARGDRPRNLVNLREFY</sequence>
<dbReference type="InterPro" id="IPR006140">
    <property type="entry name" value="D-isomer_DH_NAD-bd"/>
</dbReference>
<name>A0AAN2CBH8_UNVUL</name>
<evidence type="ECO:0000256" key="1">
    <source>
        <dbReference type="ARBA" id="ARBA00023002"/>
    </source>
</evidence>
<dbReference type="SUPFAM" id="SSF51735">
    <property type="entry name" value="NAD(P)-binding Rossmann-fold domains"/>
    <property type="match status" value="1"/>
</dbReference>
<keyword evidence="5" id="KW-1185">Reference proteome</keyword>
<evidence type="ECO:0000259" key="3">
    <source>
        <dbReference type="Pfam" id="PF02826"/>
    </source>
</evidence>
<dbReference type="KEGG" id="vab:WPS_33140"/>
<proteinExistence type="predicted"/>
<keyword evidence="1" id="KW-0560">Oxidoreductase</keyword>
<evidence type="ECO:0000256" key="2">
    <source>
        <dbReference type="ARBA" id="ARBA00023027"/>
    </source>
</evidence>
<dbReference type="RefSeq" id="WP_317995590.1">
    <property type="nucleotide sequence ID" value="NZ_AP025523.1"/>
</dbReference>
<evidence type="ECO:0000313" key="5">
    <source>
        <dbReference type="Proteomes" id="UP001317532"/>
    </source>
</evidence>
<dbReference type="PANTHER" id="PTHR43333">
    <property type="entry name" value="2-HACID_DH_C DOMAIN-CONTAINING PROTEIN"/>
    <property type="match status" value="1"/>
</dbReference>
<dbReference type="GO" id="GO:0051287">
    <property type="term" value="F:NAD binding"/>
    <property type="evidence" value="ECO:0007669"/>
    <property type="project" value="InterPro"/>
</dbReference>
<evidence type="ECO:0000313" key="4">
    <source>
        <dbReference type="EMBL" id="BDE08038.1"/>
    </source>
</evidence>
<reference evidence="4 5" key="1">
    <citation type="journal article" date="2022" name="ISME Commun">
        <title>Vulcanimicrobium alpinus gen. nov. sp. nov., the first cultivated representative of the candidate phylum 'Eremiobacterota', is a metabolically versatile aerobic anoxygenic phototroph.</title>
        <authorList>
            <person name="Yabe S."/>
            <person name="Muto K."/>
            <person name="Abe K."/>
            <person name="Yokota A."/>
            <person name="Staudigel H."/>
            <person name="Tebo B.M."/>
        </authorList>
    </citation>
    <scope>NUCLEOTIDE SEQUENCE [LARGE SCALE GENOMIC DNA]</scope>
    <source>
        <strain evidence="4 5">WC8-2</strain>
    </source>
</reference>